<protein>
    <submittedName>
        <fullName evidence="1">Uncharacterized protein</fullName>
    </submittedName>
</protein>
<accession>A0ABP8Q6Y2</accession>
<name>A0ABP8Q6Y2_9ACTN</name>
<proteinExistence type="predicted"/>
<evidence type="ECO:0000313" key="2">
    <source>
        <dbReference type="Proteomes" id="UP001500503"/>
    </source>
</evidence>
<organism evidence="1 2">
    <name type="scientific">Actinoallomurus oryzae</name>
    <dbReference type="NCBI Taxonomy" id="502180"/>
    <lineage>
        <taxon>Bacteria</taxon>
        <taxon>Bacillati</taxon>
        <taxon>Actinomycetota</taxon>
        <taxon>Actinomycetes</taxon>
        <taxon>Streptosporangiales</taxon>
        <taxon>Thermomonosporaceae</taxon>
        <taxon>Actinoallomurus</taxon>
    </lineage>
</organism>
<keyword evidence="2" id="KW-1185">Reference proteome</keyword>
<dbReference type="EMBL" id="BAABHF010000022">
    <property type="protein sequence ID" value="GAA4497216.1"/>
    <property type="molecule type" value="Genomic_DNA"/>
</dbReference>
<reference evidence="2" key="1">
    <citation type="journal article" date="2019" name="Int. J. Syst. Evol. Microbiol.">
        <title>The Global Catalogue of Microorganisms (GCM) 10K type strain sequencing project: providing services to taxonomists for standard genome sequencing and annotation.</title>
        <authorList>
            <consortium name="The Broad Institute Genomics Platform"/>
            <consortium name="The Broad Institute Genome Sequencing Center for Infectious Disease"/>
            <person name="Wu L."/>
            <person name="Ma J."/>
        </authorList>
    </citation>
    <scope>NUCLEOTIDE SEQUENCE [LARGE SCALE GENOMIC DNA]</scope>
    <source>
        <strain evidence="2">JCM 17933</strain>
    </source>
</reference>
<gene>
    <name evidence="1" type="ORF">GCM10023191_040340</name>
</gene>
<evidence type="ECO:0000313" key="1">
    <source>
        <dbReference type="EMBL" id="GAA4497216.1"/>
    </source>
</evidence>
<dbReference type="Proteomes" id="UP001500503">
    <property type="component" value="Unassembled WGS sequence"/>
</dbReference>
<comment type="caution">
    <text evidence="1">The sequence shown here is derived from an EMBL/GenBank/DDBJ whole genome shotgun (WGS) entry which is preliminary data.</text>
</comment>
<sequence>MSQARGQLVAGTTRLPAPVKVGTCTVWPTAGALPTFTGFCPHAVSVARPPAANAVAAAHFRVFPPRMNVSV</sequence>